<protein>
    <recommendedName>
        <fullName evidence="1">HD/PDEase domain-containing protein</fullName>
    </recommendedName>
</protein>
<dbReference type="SMART" id="SM00471">
    <property type="entry name" value="HDc"/>
    <property type="match status" value="1"/>
</dbReference>
<comment type="caution">
    <text evidence="2">The sequence shown here is derived from an EMBL/GenBank/DDBJ whole genome shotgun (WGS) entry which is preliminary data.</text>
</comment>
<dbReference type="EMBL" id="JACHJS010000001">
    <property type="protein sequence ID" value="MBB4966471.1"/>
    <property type="molecule type" value="Genomic_DNA"/>
</dbReference>
<keyword evidence="3" id="KW-1185">Reference proteome</keyword>
<dbReference type="Pfam" id="PF01966">
    <property type="entry name" value="HD"/>
    <property type="match status" value="1"/>
</dbReference>
<dbReference type="SUPFAM" id="SSF109604">
    <property type="entry name" value="HD-domain/PDEase-like"/>
    <property type="match status" value="1"/>
</dbReference>
<dbReference type="Proteomes" id="UP000542674">
    <property type="component" value="Unassembled WGS sequence"/>
</dbReference>
<proteinExistence type="predicted"/>
<dbReference type="InterPro" id="IPR003607">
    <property type="entry name" value="HD/PDEase_dom"/>
</dbReference>
<feature type="domain" description="HD/PDEase" evidence="1">
    <location>
        <begin position="5"/>
        <end position="128"/>
    </location>
</feature>
<name>A0A7W7T4P3_9PSEU</name>
<dbReference type="AlphaFoldDB" id="A0A7W7T4P3"/>
<dbReference type="RefSeq" id="WP_221447285.1">
    <property type="nucleotide sequence ID" value="NZ_BAABAI010000024.1"/>
</dbReference>
<organism evidence="2 3">
    <name type="scientific">Saccharothrix violaceirubra</name>
    <dbReference type="NCBI Taxonomy" id="413306"/>
    <lineage>
        <taxon>Bacteria</taxon>
        <taxon>Bacillati</taxon>
        <taxon>Actinomycetota</taxon>
        <taxon>Actinomycetes</taxon>
        <taxon>Pseudonocardiales</taxon>
        <taxon>Pseudonocardiaceae</taxon>
        <taxon>Saccharothrix</taxon>
    </lineage>
</organism>
<evidence type="ECO:0000313" key="3">
    <source>
        <dbReference type="Proteomes" id="UP000542674"/>
    </source>
</evidence>
<dbReference type="Gene3D" id="1.10.3210.10">
    <property type="entry name" value="Hypothetical protein af1432"/>
    <property type="match status" value="1"/>
</dbReference>
<gene>
    <name evidence="2" type="ORF">F4559_003830</name>
</gene>
<reference evidence="2 3" key="1">
    <citation type="submission" date="2020-08" db="EMBL/GenBank/DDBJ databases">
        <title>Sequencing the genomes of 1000 actinobacteria strains.</title>
        <authorList>
            <person name="Klenk H.-P."/>
        </authorList>
    </citation>
    <scope>NUCLEOTIDE SEQUENCE [LARGE SCALE GENOMIC DNA]</scope>
    <source>
        <strain evidence="2 3">DSM 45084</strain>
    </source>
</reference>
<evidence type="ECO:0000259" key="1">
    <source>
        <dbReference type="SMART" id="SM00471"/>
    </source>
</evidence>
<sequence length="173" mass="18907">MLLGHSGNRWRHTVGVAHRAAELAAAVPEEERDTLVAAAWLHDIGYAIPLVDTGFHPLDGARHLDRTGWRRDIADLVAHHSGARFVAREIGLEARLSVYPWEITPLSDALAYADQTVDSTGERVSLEDRLTDMLHRHGPRSANARAHAVRAPYLRGAAERVEARLPALVAGAA</sequence>
<accession>A0A7W7T4P3</accession>
<dbReference type="InterPro" id="IPR006674">
    <property type="entry name" value="HD_domain"/>
</dbReference>
<evidence type="ECO:0000313" key="2">
    <source>
        <dbReference type="EMBL" id="MBB4966471.1"/>
    </source>
</evidence>